<proteinExistence type="predicted"/>
<dbReference type="AlphaFoldDB" id="A0AAJ0EY67"/>
<evidence type="ECO:0000313" key="1">
    <source>
        <dbReference type="EMBL" id="KAK1675925.1"/>
    </source>
</evidence>
<protein>
    <submittedName>
        <fullName evidence="1">Uncharacterized protein</fullName>
    </submittedName>
</protein>
<reference evidence="1" key="1">
    <citation type="submission" date="2021-06" db="EMBL/GenBank/DDBJ databases">
        <title>Comparative genomics, transcriptomics and evolutionary studies reveal genomic signatures of adaptation to plant cell wall in hemibiotrophic fungi.</title>
        <authorList>
            <consortium name="DOE Joint Genome Institute"/>
            <person name="Baroncelli R."/>
            <person name="Diaz J.F."/>
            <person name="Benocci T."/>
            <person name="Peng M."/>
            <person name="Battaglia E."/>
            <person name="Haridas S."/>
            <person name="Andreopoulos W."/>
            <person name="Labutti K."/>
            <person name="Pangilinan J."/>
            <person name="Floch G.L."/>
            <person name="Makela M.R."/>
            <person name="Henrissat B."/>
            <person name="Grigoriev I.V."/>
            <person name="Crouch J.A."/>
            <person name="De Vries R.P."/>
            <person name="Sukno S.A."/>
            <person name="Thon M.R."/>
        </authorList>
    </citation>
    <scope>NUCLEOTIDE SEQUENCE</scope>
    <source>
        <strain evidence="1">CBS 193.32</strain>
    </source>
</reference>
<dbReference type="RefSeq" id="XP_060429928.1">
    <property type="nucleotide sequence ID" value="XM_060581015.1"/>
</dbReference>
<dbReference type="Proteomes" id="UP001224890">
    <property type="component" value="Unassembled WGS sequence"/>
</dbReference>
<sequence>MGAAISTFVASLDNQEEKKKTANDALNSLKALCDTKGNAFYSSIVSDTASAGAKLLPVDKITASDFQTYCNFSKGAEKTGDEINAAIGSFVKGEIMKGLATTINSAINKLIGSVTGNMSEHKGYAIAVGPLGGVCMFSVDDFKEQLS</sequence>
<name>A0AAJ0EY67_9PEZI</name>
<accession>A0AAJ0EY67</accession>
<gene>
    <name evidence="1" type="ORF">BDP55DRAFT_768136</name>
</gene>
<dbReference type="GeneID" id="85465541"/>
<comment type="caution">
    <text evidence="1">The sequence shown here is derived from an EMBL/GenBank/DDBJ whole genome shotgun (WGS) entry which is preliminary data.</text>
</comment>
<evidence type="ECO:0000313" key="2">
    <source>
        <dbReference type="Proteomes" id="UP001224890"/>
    </source>
</evidence>
<organism evidence="1 2">
    <name type="scientific">Colletotrichum godetiae</name>
    <dbReference type="NCBI Taxonomy" id="1209918"/>
    <lineage>
        <taxon>Eukaryota</taxon>
        <taxon>Fungi</taxon>
        <taxon>Dikarya</taxon>
        <taxon>Ascomycota</taxon>
        <taxon>Pezizomycotina</taxon>
        <taxon>Sordariomycetes</taxon>
        <taxon>Hypocreomycetidae</taxon>
        <taxon>Glomerellales</taxon>
        <taxon>Glomerellaceae</taxon>
        <taxon>Colletotrichum</taxon>
        <taxon>Colletotrichum acutatum species complex</taxon>
    </lineage>
</organism>
<keyword evidence="2" id="KW-1185">Reference proteome</keyword>
<dbReference type="EMBL" id="JAHMHR010000019">
    <property type="protein sequence ID" value="KAK1675925.1"/>
    <property type="molecule type" value="Genomic_DNA"/>
</dbReference>